<feature type="transmembrane region" description="Helical" evidence="1">
    <location>
        <begin position="40"/>
        <end position="59"/>
    </location>
</feature>
<keyword evidence="4" id="KW-1185">Reference proteome</keyword>
<feature type="transmembrane region" description="Helical" evidence="1">
    <location>
        <begin position="142"/>
        <end position="164"/>
    </location>
</feature>
<keyword evidence="3" id="KW-0378">Hydrolase</keyword>
<dbReference type="Pfam" id="PF02517">
    <property type="entry name" value="Rce1-like"/>
    <property type="match status" value="1"/>
</dbReference>
<reference evidence="4" key="1">
    <citation type="submission" date="2021-02" db="EMBL/GenBank/DDBJ databases">
        <title>Leucobacter sp. CX169.</title>
        <authorList>
            <person name="Cheng Y."/>
        </authorList>
    </citation>
    <scope>NUCLEOTIDE SEQUENCE [LARGE SCALE GENOMIC DNA]</scope>
    <source>
        <strain evidence="4">JY899</strain>
    </source>
</reference>
<name>A0ABS2TDA8_9ACTO</name>
<dbReference type="RefSeq" id="WP_204736226.1">
    <property type="nucleotide sequence ID" value="NZ_CP059676.1"/>
</dbReference>
<keyword evidence="1" id="KW-1133">Transmembrane helix</keyword>
<accession>A0ABS2TDA8</accession>
<keyword evidence="3" id="KW-0645">Protease</keyword>
<feature type="domain" description="CAAX prenyl protease 2/Lysostaphin resistance protein A-like" evidence="2">
    <location>
        <begin position="147"/>
        <end position="231"/>
    </location>
</feature>
<organism evidence="3 4">
    <name type="scientific">Flaviflexus equikiangi</name>
    <dbReference type="NCBI Taxonomy" id="2758573"/>
    <lineage>
        <taxon>Bacteria</taxon>
        <taxon>Bacillati</taxon>
        <taxon>Actinomycetota</taxon>
        <taxon>Actinomycetes</taxon>
        <taxon>Actinomycetales</taxon>
        <taxon>Actinomycetaceae</taxon>
        <taxon>Flaviflexus</taxon>
    </lineage>
</organism>
<feature type="transmembrane region" description="Helical" evidence="1">
    <location>
        <begin position="65"/>
        <end position="87"/>
    </location>
</feature>
<sequence length="248" mass="26453">MKIDNVQLANELRAFFRASLVDRVKERPVESPSQRRRRRIVVSISFVLGATALGAALNVEPGQSLFYIATLGVAVIWAVGAFASGPLSRGRSRTRQGKRNGLAMLQGFILGGSLLAVFLLGAMVVGQVSALRGPVDDLFEHVLFGNIAIVAAITAINGVCEELFFRGAVYAAMPRRWEIVGSALIYTLSTALTGVPLLSFAALCLGLLTGAQRRVTGGVLGPIVSHLTWSLGMLFLLPHALSIGDVLW</sequence>
<feature type="transmembrane region" description="Helical" evidence="1">
    <location>
        <begin position="228"/>
        <end position="247"/>
    </location>
</feature>
<evidence type="ECO:0000259" key="2">
    <source>
        <dbReference type="Pfam" id="PF02517"/>
    </source>
</evidence>
<keyword evidence="1" id="KW-0812">Transmembrane</keyword>
<evidence type="ECO:0000256" key="1">
    <source>
        <dbReference type="SAM" id="Phobius"/>
    </source>
</evidence>
<dbReference type="InterPro" id="IPR003675">
    <property type="entry name" value="Rce1/LyrA-like_dom"/>
</dbReference>
<proteinExistence type="predicted"/>
<feature type="transmembrane region" description="Helical" evidence="1">
    <location>
        <begin position="108"/>
        <end position="130"/>
    </location>
</feature>
<evidence type="ECO:0000313" key="3">
    <source>
        <dbReference type="EMBL" id="MBM9432634.1"/>
    </source>
</evidence>
<feature type="transmembrane region" description="Helical" evidence="1">
    <location>
        <begin position="184"/>
        <end position="208"/>
    </location>
</feature>
<keyword evidence="3" id="KW-0482">Metalloprotease</keyword>
<comment type="caution">
    <text evidence="3">The sequence shown here is derived from an EMBL/GenBank/DDBJ whole genome shotgun (WGS) entry which is preliminary data.</text>
</comment>
<evidence type="ECO:0000313" key="4">
    <source>
        <dbReference type="Proteomes" id="UP000705983"/>
    </source>
</evidence>
<keyword evidence="1" id="KW-0472">Membrane</keyword>
<dbReference type="EMBL" id="JAFFJS010000001">
    <property type="protein sequence ID" value="MBM9432634.1"/>
    <property type="molecule type" value="Genomic_DNA"/>
</dbReference>
<dbReference type="Proteomes" id="UP000705983">
    <property type="component" value="Unassembled WGS sequence"/>
</dbReference>
<dbReference type="GO" id="GO:0008237">
    <property type="term" value="F:metallopeptidase activity"/>
    <property type="evidence" value="ECO:0007669"/>
    <property type="project" value="UniProtKB-KW"/>
</dbReference>
<gene>
    <name evidence="3" type="ORF">JVW63_02810</name>
</gene>
<protein>
    <submittedName>
        <fullName evidence="3">CPBP family intramembrane metalloprotease</fullName>
    </submittedName>
</protein>